<feature type="compositionally biased region" description="Pro residues" evidence="1">
    <location>
        <begin position="24"/>
        <end position="35"/>
    </location>
</feature>
<accession>A0A0W0FN50</accession>
<gene>
    <name evidence="2" type="ORF">WG66_9651</name>
</gene>
<evidence type="ECO:0000256" key="1">
    <source>
        <dbReference type="SAM" id="MobiDB-lite"/>
    </source>
</evidence>
<feature type="compositionally biased region" description="Low complexity" evidence="1">
    <location>
        <begin position="14"/>
        <end position="23"/>
    </location>
</feature>
<evidence type="ECO:0000313" key="3">
    <source>
        <dbReference type="Proteomes" id="UP000054988"/>
    </source>
</evidence>
<organism evidence="2 3">
    <name type="scientific">Moniliophthora roreri</name>
    <name type="common">Frosty pod rot fungus</name>
    <name type="synonym">Monilia roreri</name>
    <dbReference type="NCBI Taxonomy" id="221103"/>
    <lineage>
        <taxon>Eukaryota</taxon>
        <taxon>Fungi</taxon>
        <taxon>Dikarya</taxon>
        <taxon>Basidiomycota</taxon>
        <taxon>Agaricomycotina</taxon>
        <taxon>Agaricomycetes</taxon>
        <taxon>Agaricomycetidae</taxon>
        <taxon>Agaricales</taxon>
        <taxon>Marasmiineae</taxon>
        <taxon>Marasmiaceae</taxon>
        <taxon>Moniliophthora</taxon>
    </lineage>
</organism>
<comment type="caution">
    <text evidence="2">The sequence shown here is derived from an EMBL/GenBank/DDBJ whole genome shotgun (WGS) entry which is preliminary data.</text>
</comment>
<name>A0A0W0FN50_MONRR</name>
<evidence type="ECO:0000313" key="2">
    <source>
        <dbReference type="EMBL" id="KTB37753.1"/>
    </source>
</evidence>
<protein>
    <submittedName>
        <fullName evidence="2">Uncharacterized protein</fullName>
    </submittedName>
</protein>
<dbReference type="SUPFAM" id="SSF101447">
    <property type="entry name" value="Formin homology 2 domain (FH2 domain)"/>
    <property type="match status" value="1"/>
</dbReference>
<dbReference type="Proteomes" id="UP000054988">
    <property type="component" value="Unassembled WGS sequence"/>
</dbReference>
<sequence>MPPIGFATIRHETQSQSQRQSLQPQPPPPPPPPAADQPTEGGDTLLEEFKKTKSEVEHTKNSLWDQFRRAGGNWLHQVDMRLGSISMVIRWGLEMENLERGKMLDVFKDMNEEEMERYKRAYDKFKLKYLIILKFLLQCLLYDEDYYTIVTKHMEGCYNLLQFLTDFSLFSSLLPLVLL</sequence>
<dbReference type="EMBL" id="LATX01001820">
    <property type="protein sequence ID" value="KTB37753.1"/>
    <property type="molecule type" value="Genomic_DNA"/>
</dbReference>
<proteinExistence type="predicted"/>
<reference evidence="2 3" key="1">
    <citation type="submission" date="2015-12" db="EMBL/GenBank/DDBJ databases">
        <title>Draft genome sequence of Moniliophthora roreri, the causal agent of frosty pod rot of cacao.</title>
        <authorList>
            <person name="Aime M.C."/>
            <person name="Diaz-Valderrama J.R."/>
            <person name="Kijpornyongpan T."/>
            <person name="Phillips-Mora W."/>
        </authorList>
    </citation>
    <scope>NUCLEOTIDE SEQUENCE [LARGE SCALE GENOMIC DNA]</scope>
    <source>
        <strain evidence="2 3">MCA 2952</strain>
    </source>
</reference>
<feature type="region of interest" description="Disordered" evidence="1">
    <location>
        <begin position="1"/>
        <end position="42"/>
    </location>
</feature>
<dbReference type="AlphaFoldDB" id="A0A0W0FN50"/>